<proteinExistence type="predicted"/>
<comment type="caution">
    <text evidence="1">The sequence shown here is derived from an EMBL/GenBank/DDBJ whole genome shotgun (WGS) entry which is preliminary data.</text>
</comment>
<dbReference type="OrthoDB" id="6195523at2"/>
<reference evidence="1 2" key="1">
    <citation type="submission" date="2019-06" db="EMBL/GenBank/DDBJ databases">
        <title>Whole genome sequence for Cellvibrionaceae sp. R142.</title>
        <authorList>
            <person name="Wang G."/>
        </authorList>
    </citation>
    <scope>NUCLEOTIDE SEQUENCE [LARGE SCALE GENOMIC DNA]</scope>
    <source>
        <strain evidence="1 2">R142</strain>
    </source>
</reference>
<organism evidence="1 2">
    <name type="scientific">Exilibacterium tricleocarpae</name>
    <dbReference type="NCBI Taxonomy" id="2591008"/>
    <lineage>
        <taxon>Bacteria</taxon>
        <taxon>Pseudomonadati</taxon>
        <taxon>Pseudomonadota</taxon>
        <taxon>Gammaproteobacteria</taxon>
        <taxon>Cellvibrionales</taxon>
        <taxon>Cellvibrionaceae</taxon>
        <taxon>Exilibacterium</taxon>
    </lineage>
</organism>
<keyword evidence="2" id="KW-1185">Reference proteome</keyword>
<sequence length="111" mass="12704">MTSNKEVRVEQIKLHARVAVRDLEDGRRWDISLCAINLRGGKVKFHRVETLGLSRNDIQVGDRVKFIDMFNRGQSDRTIRLNQKTSTIEEANVSWQVSYLLLHKVTDAGGP</sequence>
<gene>
    <name evidence="1" type="ORF">FKG94_24565</name>
</gene>
<dbReference type="EMBL" id="VHSG01000032">
    <property type="protein sequence ID" value="TQV68011.1"/>
    <property type="molecule type" value="Genomic_DNA"/>
</dbReference>
<dbReference type="AlphaFoldDB" id="A0A545SSR3"/>
<evidence type="ECO:0000313" key="1">
    <source>
        <dbReference type="EMBL" id="TQV68011.1"/>
    </source>
</evidence>
<accession>A0A545SSR3</accession>
<protein>
    <submittedName>
        <fullName evidence="1">Uncharacterized protein</fullName>
    </submittedName>
</protein>
<dbReference type="Proteomes" id="UP000319732">
    <property type="component" value="Unassembled WGS sequence"/>
</dbReference>
<dbReference type="RefSeq" id="WP_142929605.1">
    <property type="nucleotide sequence ID" value="NZ_ML660108.1"/>
</dbReference>
<evidence type="ECO:0000313" key="2">
    <source>
        <dbReference type="Proteomes" id="UP000319732"/>
    </source>
</evidence>
<name>A0A545SSR3_9GAMM</name>